<name>A0A1I3EIB6_9PLAN</name>
<evidence type="ECO:0000313" key="1">
    <source>
        <dbReference type="EMBL" id="SFH98719.1"/>
    </source>
</evidence>
<keyword evidence="2" id="KW-1185">Reference proteome</keyword>
<protein>
    <submittedName>
        <fullName evidence="1">Uncharacterized protein</fullName>
    </submittedName>
</protein>
<organism evidence="1 2">
    <name type="scientific">Planctomicrobium piriforme</name>
    <dbReference type="NCBI Taxonomy" id="1576369"/>
    <lineage>
        <taxon>Bacteria</taxon>
        <taxon>Pseudomonadati</taxon>
        <taxon>Planctomycetota</taxon>
        <taxon>Planctomycetia</taxon>
        <taxon>Planctomycetales</taxon>
        <taxon>Planctomycetaceae</taxon>
        <taxon>Planctomicrobium</taxon>
    </lineage>
</organism>
<dbReference type="STRING" id="1576369.SAMN05421753_104236"/>
<evidence type="ECO:0000313" key="2">
    <source>
        <dbReference type="Proteomes" id="UP000199518"/>
    </source>
</evidence>
<reference evidence="2" key="1">
    <citation type="submission" date="2016-10" db="EMBL/GenBank/DDBJ databases">
        <authorList>
            <person name="Varghese N."/>
            <person name="Submissions S."/>
        </authorList>
    </citation>
    <scope>NUCLEOTIDE SEQUENCE [LARGE SCALE GENOMIC DNA]</scope>
    <source>
        <strain evidence="2">DSM 26348</strain>
    </source>
</reference>
<dbReference type="AlphaFoldDB" id="A0A1I3EIB6"/>
<proteinExistence type="predicted"/>
<accession>A0A1I3EIB6</accession>
<sequence>MNSEMPAFPALYGQTNGADGLTKREYLAVHLVPYCCPNNNVARSTVARELGIIEEQFVSDVHWPDFICRRAILLADCMLERLSQSVHLQHPEYYDPAHLGC</sequence>
<dbReference type="EMBL" id="FOQD01000004">
    <property type="protein sequence ID" value="SFH98719.1"/>
    <property type="molecule type" value="Genomic_DNA"/>
</dbReference>
<dbReference type="Proteomes" id="UP000199518">
    <property type="component" value="Unassembled WGS sequence"/>
</dbReference>
<gene>
    <name evidence="1" type="ORF">SAMN05421753_104236</name>
</gene>